<dbReference type="PROSITE" id="PS50977">
    <property type="entry name" value="HTH_TETR_2"/>
    <property type="match status" value="1"/>
</dbReference>
<accession>A0A1G7MPB7</accession>
<evidence type="ECO:0000256" key="3">
    <source>
        <dbReference type="ARBA" id="ARBA00023163"/>
    </source>
</evidence>
<dbReference type="InterPro" id="IPR001647">
    <property type="entry name" value="HTH_TetR"/>
</dbReference>
<gene>
    <name evidence="6" type="ORF">SAMN04488121_102496</name>
</gene>
<dbReference type="EMBL" id="FNBN01000002">
    <property type="protein sequence ID" value="SDF62960.1"/>
    <property type="molecule type" value="Genomic_DNA"/>
</dbReference>
<dbReference type="Proteomes" id="UP000199045">
    <property type="component" value="Unassembled WGS sequence"/>
</dbReference>
<dbReference type="SUPFAM" id="SSF48498">
    <property type="entry name" value="Tetracyclin repressor-like, C-terminal domain"/>
    <property type="match status" value="1"/>
</dbReference>
<dbReference type="SUPFAM" id="SSF46689">
    <property type="entry name" value="Homeodomain-like"/>
    <property type="match status" value="1"/>
</dbReference>
<keyword evidence="3" id="KW-0804">Transcription</keyword>
<proteinExistence type="predicted"/>
<name>A0A1G7MPB7_CHIFI</name>
<feature type="domain" description="HTH tetR-type" evidence="5">
    <location>
        <begin position="23"/>
        <end position="83"/>
    </location>
</feature>
<evidence type="ECO:0000313" key="6">
    <source>
        <dbReference type="EMBL" id="SDF62960.1"/>
    </source>
</evidence>
<reference evidence="6 7" key="1">
    <citation type="submission" date="2016-10" db="EMBL/GenBank/DDBJ databases">
        <authorList>
            <person name="de Groot N.N."/>
        </authorList>
    </citation>
    <scope>NUCLEOTIDE SEQUENCE [LARGE SCALE GENOMIC DNA]</scope>
    <source>
        <strain evidence="6 7">DSM 527</strain>
    </source>
</reference>
<evidence type="ECO:0000256" key="2">
    <source>
        <dbReference type="ARBA" id="ARBA00023125"/>
    </source>
</evidence>
<organism evidence="6 7">
    <name type="scientific">Chitinophaga filiformis</name>
    <name type="common">Myxococcus filiformis</name>
    <name type="synonym">Flexibacter filiformis</name>
    <dbReference type="NCBI Taxonomy" id="104663"/>
    <lineage>
        <taxon>Bacteria</taxon>
        <taxon>Pseudomonadati</taxon>
        <taxon>Bacteroidota</taxon>
        <taxon>Chitinophagia</taxon>
        <taxon>Chitinophagales</taxon>
        <taxon>Chitinophagaceae</taxon>
        <taxon>Chitinophaga</taxon>
    </lineage>
</organism>
<dbReference type="Gene3D" id="1.10.357.10">
    <property type="entry name" value="Tetracycline Repressor, domain 2"/>
    <property type="match status" value="1"/>
</dbReference>
<evidence type="ECO:0000256" key="1">
    <source>
        <dbReference type="ARBA" id="ARBA00023015"/>
    </source>
</evidence>
<feature type="DNA-binding region" description="H-T-H motif" evidence="4">
    <location>
        <begin position="46"/>
        <end position="65"/>
    </location>
</feature>
<protein>
    <submittedName>
        <fullName evidence="6">Transcriptional regulator, TetR family</fullName>
    </submittedName>
</protein>
<evidence type="ECO:0000313" key="7">
    <source>
        <dbReference type="Proteomes" id="UP000199045"/>
    </source>
</evidence>
<dbReference type="InterPro" id="IPR036271">
    <property type="entry name" value="Tet_transcr_reg_TetR-rel_C_sf"/>
</dbReference>
<sequence length="207" mass="23497">MFTYLQVGTFASSKPNFTMNTAQNTKDRIIELGRDYMQRIGYHSFNYKQIALELNIKNASIHHYFPSKEDLGLAVIEKDRQDFIYLTQKVKKAKAMDKLEALIASYEYYYKEGKKLCVISTFSTSYNEITERMQLAASQYAELVTAWLAATLKEGLESGEFSFKEPVEELANVWMAMMPGALLVGRTGGKAAFDKTISSLRQTVKSS</sequence>
<dbReference type="GO" id="GO:0003677">
    <property type="term" value="F:DNA binding"/>
    <property type="evidence" value="ECO:0007669"/>
    <property type="project" value="UniProtKB-UniRule"/>
</dbReference>
<dbReference type="InterPro" id="IPR009057">
    <property type="entry name" value="Homeodomain-like_sf"/>
</dbReference>
<dbReference type="Pfam" id="PF00440">
    <property type="entry name" value="TetR_N"/>
    <property type="match status" value="1"/>
</dbReference>
<keyword evidence="1" id="KW-0805">Transcription regulation</keyword>
<evidence type="ECO:0000256" key="4">
    <source>
        <dbReference type="PROSITE-ProRule" id="PRU00335"/>
    </source>
</evidence>
<evidence type="ECO:0000259" key="5">
    <source>
        <dbReference type="PROSITE" id="PS50977"/>
    </source>
</evidence>
<dbReference type="PANTHER" id="PTHR47506:SF6">
    <property type="entry name" value="HTH-TYPE TRANSCRIPTIONAL REPRESSOR NEMR"/>
    <property type="match status" value="1"/>
</dbReference>
<dbReference type="STRING" id="104663.SAMN04488121_102496"/>
<dbReference type="PANTHER" id="PTHR47506">
    <property type="entry name" value="TRANSCRIPTIONAL REGULATORY PROTEIN"/>
    <property type="match status" value="1"/>
</dbReference>
<dbReference type="AlphaFoldDB" id="A0A1G7MPB7"/>
<keyword evidence="2 4" id="KW-0238">DNA-binding</keyword>